<feature type="chain" id="PRO_5003007996" evidence="2">
    <location>
        <begin position="20"/>
        <end position="331"/>
    </location>
</feature>
<evidence type="ECO:0000313" key="4">
    <source>
        <dbReference type="EMBL" id="ACX37425.1"/>
    </source>
</evidence>
<organism evidence="4">
    <name type="scientific">Haliotis rufescens</name>
    <name type="common">California red abalone</name>
    <dbReference type="NCBI Taxonomy" id="6454"/>
    <lineage>
        <taxon>Eukaryota</taxon>
        <taxon>Metazoa</taxon>
        <taxon>Spiralia</taxon>
        <taxon>Lophotrochozoa</taxon>
        <taxon>Mollusca</taxon>
        <taxon>Gastropoda</taxon>
        <taxon>Vetigastropoda</taxon>
        <taxon>Lepetellida</taxon>
        <taxon>Haliotoidea</taxon>
        <taxon>Haliotidae</taxon>
        <taxon>Haliotis</taxon>
    </lineage>
</organism>
<protein>
    <submittedName>
        <fullName evidence="4">Vitelline envelope zona pellucida domain protein 15</fullName>
    </submittedName>
</protein>
<dbReference type="EMBL" id="GQ851906">
    <property type="protein sequence ID" value="ACX37425.1"/>
    <property type="molecule type" value="mRNA"/>
</dbReference>
<feature type="domain" description="Vitelline envelope sperm lysin receptor C-terminal" evidence="3">
    <location>
        <begin position="48"/>
        <end position="264"/>
    </location>
</feature>
<evidence type="ECO:0000256" key="1">
    <source>
        <dbReference type="SAM" id="MobiDB-lite"/>
    </source>
</evidence>
<evidence type="ECO:0000259" key="3">
    <source>
        <dbReference type="Pfam" id="PF25272"/>
    </source>
</evidence>
<dbReference type="AlphaFoldDB" id="D0EL53"/>
<evidence type="ECO:0000256" key="2">
    <source>
        <dbReference type="SAM" id="SignalP"/>
    </source>
</evidence>
<dbReference type="OrthoDB" id="10295211at2759"/>
<dbReference type="InterPro" id="IPR057371">
    <property type="entry name" value="VERL_C"/>
</dbReference>
<feature type="region of interest" description="Disordered" evidence="1">
    <location>
        <begin position="279"/>
        <end position="331"/>
    </location>
</feature>
<feature type="signal peptide" evidence="2">
    <location>
        <begin position="1"/>
        <end position="19"/>
    </location>
</feature>
<gene>
    <name evidence="4" type="primary">VEZP15</name>
</gene>
<name>D0EL53_HALRU</name>
<accession>D0EL53</accession>
<keyword evidence="2" id="KW-0732">Signal</keyword>
<reference evidence="4" key="1">
    <citation type="journal article" date="2010" name="Mol. Biol. Evol.">
        <title>ZP domain proteins in the abalone egg coat include a paralog of VERL under positive selection that binds lysin and 18-kDa sperm proteins.</title>
        <authorList>
            <person name="Aagaard J.E."/>
            <person name="Vacquier V.D."/>
            <person name="Maccoss M.J."/>
            <person name="Swanson W.J."/>
        </authorList>
    </citation>
    <scope>NUCLEOTIDE SEQUENCE</scope>
</reference>
<dbReference type="Pfam" id="PF25272">
    <property type="entry name" value="VERL_C"/>
    <property type="match status" value="1"/>
</dbReference>
<proteinExistence type="evidence at transcript level"/>
<sequence>MAVFSEALALLVFLTTALSQRPPDAQVPKDYIIDVKQECGEEGTQTTVCVMTDLNVFIQLECKGGYLYNFTSVDRLEHCSIAHFTGDETKTCVYPKRHDLRLYCVKVLVNVVGKEGSSVGINRMIRYTMTCTYDENGDQVSGNSSIVEQYHAPNAVNGHAGKETAKGVTILLTDIRGVPLKSGIPIDKTVCLKVLLDNSTGLLLDSTPISLFPVSCEAIGTTTGHRHAIVRAGCGDGIIIHKTKGFSMKPPVALPPYLQVLPFKKGTPFPKKGQLYLGPKLGRKKPLEGPTPQPKKQLKLFWKGNGNWDKKEKETPGETQHPGRTRFAKKN</sequence>